<name>A0A956NB41_UNCEI</name>
<keyword evidence="1" id="KW-0472">Membrane</keyword>
<feature type="transmembrane region" description="Helical" evidence="1">
    <location>
        <begin position="312"/>
        <end position="330"/>
    </location>
</feature>
<evidence type="ECO:0000313" key="2">
    <source>
        <dbReference type="EMBL" id="MCA9754365.1"/>
    </source>
</evidence>
<dbReference type="EMBL" id="JAGQHS010000002">
    <property type="protein sequence ID" value="MCA9754365.1"/>
    <property type="molecule type" value="Genomic_DNA"/>
</dbReference>
<evidence type="ECO:0000256" key="1">
    <source>
        <dbReference type="SAM" id="Phobius"/>
    </source>
</evidence>
<accession>A0A956NB41</accession>
<comment type="caution">
    <text evidence="2">The sequence shown here is derived from an EMBL/GenBank/DDBJ whole genome shotgun (WGS) entry which is preliminary data.</text>
</comment>
<organism evidence="2 3">
    <name type="scientific">Eiseniibacteriota bacterium</name>
    <dbReference type="NCBI Taxonomy" id="2212470"/>
    <lineage>
        <taxon>Bacteria</taxon>
        <taxon>Candidatus Eiseniibacteriota</taxon>
    </lineage>
</organism>
<feature type="transmembrane region" description="Helical" evidence="1">
    <location>
        <begin position="166"/>
        <end position="187"/>
    </location>
</feature>
<dbReference type="Proteomes" id="UP000739538">
    <property type="component" value="Unassembled WGS sequence"/>
</dbReference>
<dbReference type="AlphaFoldDB" id="A0A956NB41"/>
<feature type="transmembrane region" description="Helical" evidence="1">
    <location>
        <begin position="71"/>
        <end position="89"/>
    </location>
</feature>
<dbReference type="Pfam" id="PF04018">
    <property type="entry name" value="VCA0040-like"/>
    <property type="match status" value="1"/>
</dbReference>
<feature type="transmembrane region" description="Helical" evidence="1">
    <location>
        <begin position="101"/>
        <end position="122"/>
    </location>
</feature>
<gene>
    <name evidence="2" type="ORF">KDA27_01075</name>
</gene>
<feature type="transmembrane region" description="Helical" evidence="1">
    <location>
        <begin position="252"/>
        <end position="269"/>
    </location>
</feature>
<reference evidence="2" key="2">
    <citation type="journal article" date="2021" name="Microbiome">
        <title>Successional dynamics and alternative stable states in a saline activated sludge microbial community over 9 years.</title>
        <authorList>
            <person name="Wang Y."/>
            <person name="Ye J."/>
            <person name="Ju F."/>
            <person name="Liu L."/>
            <person name="Boyd J.A."/>
            <person name="Deng Y."/>
            <person name="Parks D.H."/>
            <person name="Jiang X."/>
            <person name="Yin X."/>
            <person name="Woodcroft B.J."/>
            <person name="Tyson G.W."/>
            <person name="Hugenholtz P."/>
            <person name="Polz M.F."/>
            <person name="Zhang T."/>
        </authorList>
    </citation>
    <scope>NUCLEOTIDE SEQUENCE</scope>
    <source>
        <strain evidence="2">HKST-UBA02</strain>
    </source>
</reference>
<dbReference type="PANTHER" id="PTHR37308:SF1">
    <property type="entry name" value="POLYPRENYL-PHOSPHATE TRANSPORTER"/>
    <property type="match status" value="1"/>
</dbReference>
<sequence length="340" mass="34960">MLGEREDEVVDEGSVRPAVLLRALVGGILMGLANLVPGISGGTMLLASGIYPRFIAAIAELSTLRFRVRSVLVLGVVVVAAVLGVVLFAGTVKDLVVERRWVMYSLFIGLTLGGVPIVWRLARPITPGVWGGAIVGFLAMVGITVAQMSGTGVSSGGDGSFLKHGLAGLAGASAMILPGISGGYLLLLMNEYIPILSAIDAVKVALQARDIGAALGPGLSVVLPVGIGVVLGVVGVSNLLRYLLARFSKPTLGALLGLLVGAVVGLWPFQRPISPVPGETVIKGQVVTLENLAEFEVEDFPTERFTPTGGQVGAAIGIMVAGLAFTFLLAKVSSDDTSRA</sequence>
<protein>
    <submittedName>
        <fullName evidence="2">DUF368 domain-containing protein</fullName>
    </submittedName>
</protein>
<proteinExistence type="predicted"/>
<evidence type="ECO:0000313" key="3">
    <source>
        <dbReference type="Proteomes" id="UP000739538"/>
    </source>
</evidence>
<dbReference type="InterPro" id="IPR007163">
    <property type="entry name" value="VCA0040-like"/>
</dbReference>
<keyword evidence="1" id="KW-0812">Transmembrane</keyword>
<feature type="transmembrane region" description="Helical" evidence="1">
    <location>
        <begin position="221"/>
        <end position="240"/>
    </location>
</feature>
<feature type="transmembrane region" description="Helical" evidence="1">
    <location>
        <begin position="128"/>
        <end position="146"/>
    </location>
</feature>
<keyword evidence="1" id="KW-1133">Transmembrane helix</keyword>
<feature type="transmembrane region" description="Helical" evidence="1">
    <location>
        <begin position="24"/>
        <end position="51"/>
    </location>
</feature>
<dbReference type="PANTHER" id="PTHR37308">
    <property type="entry name" value="INTEGRAL MEMBRANE PROTEIN"/>
    <property type="match status" value="1"/>
</dbReference>
<reference evidence="2" key="1">
    <citation type="submission" date="2020-04" db="EMBL/GenBank/DDBJ databases">
        <authorList>
            <person name="Zhang T."/>
        </authorList>
    </citation>
    <scope>NUCLEOTIDE SEQUENCE</scope>
    <source>
        <strain evidence="2">HKST-UBA02</strain>
    </source>
</reference>